<evidence type="ECO:0000256" key="4">
    <source>
        <dbReference type="ARBA" id="ARBA00023014"/>
    </source>
</evidence>
<dbReference type="GO" id="GO:0016491">
    <property type="term" value="F:oxidoreductase activity"/>
    <property type="evidence" value="ECO:0007669"/>
    <property type="project" value="UniProtKB-KW"/>
</dbReference>
<evidence type="ECO:0000256" key="2">
    <source>
        <dbReference type="ARBA" id="ARBA00023002"/>
    </source>
</evidence>
<evidence type="ECO:0000313" key="6">
    <source>
        <dbReference type="EMBL" id="GAG18570.1"/>
    </source>
</evidence>
<gene>
    <name evidence="6" type="ORF">S01H1_48981</name>
</gene>
<proteinExistence type="predicted"/>
<name>X0VK04_9ZZZZ</name>
<dbReference type="InterPro" id="IPR003813">
    <property type="entry name" value="MvhD/FlpD"/>
</dbReference>
<dbReference type="Pfam" id="PF02662">
    <property type="entry name" value="FlpD"/>
    <property type="match status" value="1"/>
</dbReference>
<keyword evidence="1" id="KW-0479">Metal-binding</keyword>
<comment type="caution">
    <text evidence="6">The sequence shown here is derived from an EMBL/GenBank/DDBJ whole genome shotgun (WGS) entry which is preliminary data.</text>
</comment>
<evidence type="ECO:0000259" key="5">
    <source>
        <dbReference type="Pfam" id="PF02662"/>
    </source>
</evidence>
<protein>
    <recommendedName>
        <fullName evidence="5">F420-non-reducing hydrogenase iron-sulfur subunit D domain-containing protein</fullName>
    </recommendedName>
</protein>
<dbReference type="GO" id="GO:0051536">
    <property type="term" value="F:iron-sulfur cluster binding"/>
    <property type="evidence" value="ECO:0007669"/>
    <property type="project" value="UniProtKB-KW"/>
</dbReference>
<keyword evidence="2" id="KW-0560">Oxidoreductase</keyword>
<keyword evidence="4" id="KW-0411">Iron-sulfur</keyword>
<dbReference type="GO" id="GO:0046872">
    <property type="term" value="F:metal ion binding"/>
    <property type="evidence" value="ECO:0007669"/>
    <property type="project" value="UniProtKB-KW"/>
</dbReference>
<keyword evidence="3" id="KW-0408">Iron</keyword>
<accession>X0VK04</accession>
<feature type="domain" description="F420-non-reducing hydrogenase iron-sulfur subunit D" evidence="5">
    <location>
        <begin position="1"/>
        <end position="74"/>
    </location>
</feature>
<evidence type="ECO:0000256" key="3">
    <source>
        <dbReference type="ARBA" id="ARBA00023004"/>
    </source>
</evidence>
<dbReference type="EMBL" id="BARS01031476">
    <property type="protein sequence ID" value="GAG18570.1"/>
    <property type="molecule type" value="Genomic_DNA"/>
</dbReference>
<reference evidence="6" key="1">
    <citation type="journal article" date="2014" name="Front. Microbiol.">
        <title>High frequency of phylogenetically diverse reductive dehalogenase-homologous genes in deep subseafloor sedimentary metagenomes.</title>
        <authorList>
            <person name="Kawai M."/>
            <person name="Futagami T."/>
            <person name="Toyoda A."/>
            <person name="Takaki Y."/>
            <person name="Nishi S."/>
            <person name="Hori S."/>
            <person name="Arai W."/>
            <person name="Tsubouchi T."/>
            <person name="Morono Y."/>
            <person name="Uchiyama I."/>
            <person name="Ito T."/>
            <person name="Fujiyama A."/>
            <person name="Inagaki F."/>
            <person name="Takami H."/>
        </authorList>
    </citation>
    <scope>NUCLEOTIDE SEQUENCE</scope>
    <source>
        <strain evidence="6">Expedition CK06-06</strain>
    </source>
</reference>
<dbReference type="AlphaFoldDB" id="X0VK04"/>
<evidence type="ECO:0000256" key="1">
    <source>
        <dbReference type="ARBA" id="ARBA00022723"/>
    </source>
</evidence>
<sequence length="88" mass="9929">MHAYEMGAEGVFIAGCGEQCSRENTAFWVQKCVERVRKVLADIGLEPERLQAFVLDATNKDPTEDLDKFTEQIDGFYLASIIKQEVKS</sequence>
<organism evidence="6">
    <name type="scientific">marine sediment metagenome</name>
    <dbReference type="NCBI Taxonomy" id="412755"/>
    <lineage>
        <taxon>unclassified sequences</taxon>
        <taxon>metagenomes</taxon>
        <taxon>ecological metagenomes</taxon>
    </lineage>
</organism>